<comment type="caution">
    <text evidence="1">The sequence shown here is derived from an EMBL/GenBank/DDBJ whole genome shotgun (WGS) entry which is preliminary data.</text>
</comment>
<dbReference type="EMBL" id="AVOT02010547">
    <property type="protein sequence ID" value="MBW0490366.1"/>
    <property type="molecule type" value="Genomic_DNA"/>
</dbReference>
<dbReference type="AlphaFoldDB" id="A0A9Q3CSA2"/>
<gene>
    <name evidence="1" type="ORF">O181_030081</name>
</gene>
<sequence>MTNLQKDQFVIYKERLNQQKPDIVPAKWSAYFWYGHLRNYIIILMEVSEFITDCDGVKKPVNMKTTNRHILRWKIAIQEYRANMIIVHETGNIHKNADGISRWALANTTDSPAYVPLAAEPQITIEHINITDLGTEFFE</sequence>
<protein>
    <submittedName>
        <fullName evidence="1">Uncharacterized protein</fullName>
    </submittedName>
</protein>
<organism evidence="1 2">
    <name type="scientific">Austropuccinia psidii MF-1</name>
    <dbReference type="NCBI Taxonomy" id="1389203"/>
    <lineage>
        <taxon>Eukaryota</taxon>
        <taxon>Fungi</taxon>
        <taxon>Dikarya</taxon>
        <taxon>Basidiomycota</taxon>
        <taxon>Pucciniomycotina</taxon>
        <taxon>Pucciniomycetes</taxon>
        <taxon>Pucciniales</taxon>
        <taxon>Sphaerophragmiaceae</taxon>
        <taxon>Austropuccinia</taxon>
    </lineage>
</organism>
<accession>A0A9Q3CSA2</accession>
<evidence type="ECO:0000313" key="2">
    <source>
        <dbReference type="Proteomes" id="UP000765509"/>
    </source>
</evidence>
<dbReference type="Proteomes" id="UP000765509">
    <property type="component" value="Unassembled WGS sequence"/>
</dbReference>
<evidence type="ECO:0000313" key="1">
    <source>
        <dbReference type="EMBL" id="MBW0490366.1"/>
    </source>
</evidence>
<name>A0A9Q3CSA2_9BASI</name>
<proteinExistence type="predicted"/>
<reference evidence="1" key="1">
    <citation type="submission" date="2021-03" db="EMBL/GenBank/DDBJ databases">
        <title>Draft genome sequence of rust myrtle Austropuccinia psidii MF-1, a brazilian biotype.</title>
        <authorList>
            <person name="Quecine M.C."/>
            <person name="Pachon D.M.R."/>
            <person name="Bonatelli M.L."/>
            <person name="Correr F.H."/>
            <person name="Franceschini L.M."/>
            <person name="Leite T.F."/>
            <person name="Margarido G.R.A."/>
            <person name="Almeida C.A."/>
            <person name="Ferrarezi J.A."/>
            <person name="Labate C.A."/>
        </authorList>
    </citation>
    <scope>NUCLEOTIDE SEQUENCE</scope>
    <source>
        <strain evidence="1">MF-1</strain>
    </source>
</reference>
<keyword evidence="2" id="KW-1185">Reference proteome</keyword>